<dbReference type="AlphaFoldDB" id="A0A5N7BEZ5"/>
<dbReference type="PROSITE" id="PS00028">
    <property type="entry name" value="ZINC_FINGER_C2H2_1"/>
    <property type="match status" value="1"/>
</dbReference>
<evidence type="ECO:0000313" key="2">
    <source>
        <dbReference type="EMBL" id="KAE8380364.1"/>
    </source>
</evidence>
<organism evidence="2 3">
    <name type="scientific">Aspergillus bertholletiae</name>
    <dbReference type="NCBI Taxonomy" id="1226010"/>
    <lineage>
        <taxon>Eukaryota</taxon>
        <taxon>Fungi</taxon>
        <taxon>Dikarya</taxon>
        <taxon>Ascomycota</taxon>
        <taxon>Pezizomycotina</taxon>
        <taxon>Eurotiomycetes</taxon>
        <taxon>Eurotiomycetidae</taxon>
        <taxon>Eurotiales</taxon>
        <taxon>Aspergillaceae</taxon>
        <taxon>Aspergillus</taxon>
        <taxon>Aspergillus subgen. Circumdati</taxon>
    </lineage>
</organism>
<dbReference type="Proteomes" id="UP000326198">
    <property type="component" value="Unassembled WGS sequence"/>
</dbReference>
<proteinExistence type="predicted"/>
<keyword evidence="3" id="KW-1185">Reference proteome</keyword>
<protein>
    <recommendedName>
        <fullName evidence="1">C2H2-type domain-containing protein</fullName>
    </recommendedName>
</protein>
<dbReference type="OrthoDB" id="10349218at2759"/>
<reference evidence="2 3" key="1">
    <citation type="submission" date="2019-04" db="EMBL/GenBank/DDBJ databases">
        <title>Friends and foes A comparative genomics studyof 23 Aspergillus species from section Flavi.</title>
        <authorList>
            <consortium name="DOE Joint Genome Institute"/>
            <person name="Kjaerbolling I."/>
            <person name="Vesth T."/>
            <person name="Frisvad J.C."/>
            <person name="Nybo J.L."/>
            <person name="Theobald S."/>
            <person name="Kildgaard S."/>
            <person name="Isbrandt T."/>
            <person name="Kuo A."/>
            <person name="Sato A."/>
            <person name="Lyhne E.K."/>
            <person name="Kogle M.E."/>
            <person name="Wiebenga A."/>
            <person name="Kun R.S."/>
            <person name="Lubbers R.J."/>
            <person name="Makela M.R."/>
            <person name="Barry K."/>
            <person name="Chovatia M."/>
            <person name="Clum A."/>
            <person name="Daum C."/>
            <person name="Haridas S."/>
            <person name="He G."/>
            <person name="LaButti K."/>
            <person name="Lipzen A."/>
            <person name="Mondo S."/>
            <person name="Riley R."/>
            <person name="Salamov A."/>
            <person name="Simmons B.A."/>
            <person name="Magnuson J.K."/>
            <person name="Henrissat B."/>
            <person name="Mortensen U.H."/>
            <person name="Larsen T.O."/>
            <person name="Devries R.P."/>
            <person name="Grigoriev I.V."/>
            <person name="Machida M."/>
            <person name="Baker S.E."/>
            <person name="Andersen M.R."/>
        </authorList>
    </citation>
    <scope>NUCLEOTIDE SEQUENCE [LARGE SCALE GENOMIC DNA]</scope>
    <source>
        <strain evidence="2 3">IBT 29228</strain>
    </source>
</reference>
<name>A0A5N7BEZ5_9EURO</name>
<dbReference type="InterPro" id="IPR013087">
    <property type="entry name" value="Znf_C2H2_type"/>
</dbReference>
<evidence type="ECO:0000259" key="1">
    <source>
        <dbReference type="PROSITE" id="PS00028"/>
    </source>
</evidence>
<sequence>MPPNPMSIKYMLNPPERDASDYQPGSVVAYSYRGVESSCGPLPARSSITERNMEKPGCLALCYCPWCQGRWFKDDEIDAHIEHHLQKANQAIWLGDGKDHSITITKVVSHLMMCVEHPPPYFCTYQDGTLCGTFQQKRELMDHIYHVHCPKAFRCPWRPCEGPHSIHFDYKELKEHVRNYHLFPIWYMCRDCHMVVRNQTGLVPHEWHRRHREVECVHPTGAGSA</sequence>
<feature type="domain" description="C2H2-type" evidence="1">
    <location>
        <begin position="189"/>
        <end position="211"/>
    </location>
</feature>
<dbReference type="EMBL" id="ML736182">
    <property type="protein sequence ID" value="KAE8380364.1"/>
    <property type="molecule type" value="Genomic_DNA"/>
</dbReference>
<accession>A0A5N7BEZ5</accession>
<evidence type="ECO:0000313" key="3">
    <source>
        <dbReference type="Proteomes" id="UP000326198"/>
    </source>
</evidence>
<gene>
    <name evidence="2" type="ORF">BDV26DRAFT_290449</name>
</gene>